<dbReference type="AlphaFoldDB" id="A0A699Z3Z1"/>
<dbReference type="InterPro" id="IPR001763">
    <property type="entry name" value="Rhodanese-like_dom"/>
</dbReference>
<dbReference type="PANTHER" id="PTHR43268:SF3">
    <property type="entry name" value="RHODANESE-LIKE DOMAIN-CONTAINING PROTEIN 7-RELATED"/>
    <property type="match status" value="1"/>
</dbReference>
<proteinExistence type="predicted"/>
<evidence type="ECO:0000259" key="2">
    <source>
        <dbReference type="PROSITE" id="PS50206"/>
    </source>
</evidence>
<dbReference type="InterPro" id="IPR036873">
    <property type="entry name" value="Rhodanese-like_dom_sf"/>
</dbReference>
<feature type="region of interest" description="Disordered" evidence="1">
    <location>
        <begin position="100"/>
        <end position="132"/>
    </location>
</feature>
<comment type="caution">
    <text evidence="3">The sequence shown here is derived from an EMBL/GenBank/DDBJ whole genome shotgun (WGS) entry which is preliminary data.</text>
</comment>
<organism evidence="3 4">
    <name type="scientific">Haematococcus lacustris</name>
    <name type="common">Green alga</name>
    <name type="synonym">Haematococcus pluvialis</name>
    <dbReference type="NCBI Taxonomy" id="44745"/>
    <lineage>
        <taxon>Eukaryota</taxon>
        <taxon>Viridiplantae</taxon>
        <taxon>Chlorophyta</taxon>
        <taxon>core chlorophytes</taxon>
        <taxon>Chlorophyceae</taxon>
        <taxon>CS clade</taxon>
        <taxon>Chlamydomonadales</taxon>
        <taxon>Haematococcaceae</taxon>
        <taxon>Haematococcus</taxon>
    </lineage>
</organism>
<gene>
    <name evidence="3" type="ORF">HaLaN_10060</name>
</gene>
<evidence type="ECO:0000313" key="4">
    <source>
        <dbReference type="Proteomes" id="UP000485058"/>
    </source>
</evidence>
<dbReference type="Gene3D" id="3.40.250.10">
    <property type="entry name" value="Rhodanese-like domain"/>
    <property type="match status" value="1"/>
</dbReference>
<dbReference type="Proteomes" id="UP000485058">
    <property type="component" value="Unassembled WGS sequence"/>
</dbReference>
<keyword evidence="4" id="KW-1185">Reference proteome</keyword>
<protein>
    <submittedName>
        <fullName evidence="3">Rhodanese domain-containing protein</fullName>
    </submittedName>
</protein>
<evidence type="ECO:0000256" key="1">
    <source>
        <dbReference type="SAM" id="MobiDB-lite"/>
    </source>
</evidence>
<dbReference type="InterPro" id="IPR020936">
    <property type="entry name" value="TrhO"/>
</dbReference>
<dbReference type="PROSITE" id="PS50206">
    <property type="entry name" value="RHODANESE_3"/>
    <property type="match status" value="1"/>
</dbReference>
<dbReference type="SUPFAM" id="SSF52821">
    <property type="entry name" value="Rhodanese/Cell cycle control phosphatase"/>
    <property type="match status" value="1"/>
</dbReference>
<evidence type="ECO:0000313" key="3">
    <source>
        <dbReference type="EMBL" id="GFH14078.1"/>
    </source>
</evidence>
<name>A0A699Z3Z1_HAELA</name>
<dbReference type="EMBL" id="BLLF01000684">
    <property type="protein sequence ID" value="GFH14078.1"/>
    <property type="molecule type" value="Genomic_DNA"/>
</dbReference>
<sequence>MAQPLWQGLRYSVWPSPGGHAFPRLRLQYKPNLISLAGGLQGLPVTQPEARATPLKPTQWKQMIAEAQEKKVVVLDVRNDYEWDAGHFVGAGRPDEEVFAETPVGSSEQDVPSPLRGMDPDTPVMREGFGRP</sequence>
<accession>A0A699Z3Z1</accession>
<reference evidence="3 4" key="1">
    <citation type="submission" date="2020-02" db="EMBL/GenBank/DDBJ databases">
        <title>Draft genome sequence of Haematococcus lacustris strain NIES-144.</title>
        <authorList>
            <person name="Morimoto D."/>
            <person name="Nakagawa S."/>
            <person name="Yoshida T."/>
            <person name="Sawayama S."/>
        </authorList>
    </citation>
    <scope>NUCLEOTIDE SEQUENCE [LARGE SCALE GENOMIC DNA]</scope>
    <source>
        <strain evidence="3 4">NIES-144</strain>
    </source>
</reference>
<feature type="domain" description="Rhodanese" evidence="2">
    <location>
        <begin position="68"/>
        <end position="91"/>
    </location>
</feature>
<dbReference type="PANTHER" id="PTHR43268">
    <property type="entry name" value="THIOSULFATE SULFURTRANSFERASE/RHODANESE-LIKE DOMAIN-CONTAINING PROTEIN 2"/>
    <property type="match status" value="1"/>
</dbReference>